<keyword evidence="1" id="KW-0812">Transmembrane</keyword>
<evidence type="ECO:0000313" key="3">
    <source>
        <dbReference type="Proteomes" id="UP000018296"/>
    </source>
</evidence>
<protein>
    <recommendedName>
        <fullName evidence="4">Stage IV sporulation protein</fullName>
    </recommendedName>
</protein>
<dbReference type="AlphaFoldDB" id="V6J1K1"/>
<dbReference type="STRING" id="1395513.P343_00860"/>
<dbReference type="PIRSF" id="PIRSF029895">
    <property type="entry name" value="SpoIV"/>
    <property type="match status" value="1"/>
</dbReference>
<evidence type="ECO:0000313" key="2">
    <source>
        <dbReference type="EMBL" id="EST13670.1"/>
    </source>
</evidence>
<dbReference type="Pfam" id="PF06898">
    <property type="entry name" value="YqfD"/>
    <property type="match status" value="1"/>
</dbReference>
<comment type="caution">
    <text evidence="2">The sequence shown here is derived from an EMBL/GenBank/DDBJ whole genome shotgun (WGS) entry which is preliminary data.</text>
</comment>
<sequence length="404" mass="46389">MRHTIQHAEGYLKAEIKGDDPEKFISLCVREHVKMWHIIRKNETTLICFMELIDSKTMKKWLKETNCRVHILEKNGLPFLLKKLGTRLGIVAGVVFFITLMLVLSNMVWSIHVEGADAKLEEQIRTILKQNHLYEGSLDFFVPDTSQLENALSTKLTKVTWIGVSKDGTAYNVDVVQKKYPKPKEVTGPRNLVAAKQAVVQSLFVESGQPVVESDQFVRPGQILVSGMVGNEKSSSFVSAKGKVIGETWYHTEVRIPLVSHYALYSGKSYQKHQLILWHLSVPLWGMKKEPFKTYDREKIRKPIRFLVWQTPFTYVREQFRQKKIVMRNLTVNQAIEEAIEASDKKLLDKLPKDSKIISSTIDNKKIVKGSLYIRSHQVVYENIAVPQAINVAKEKQKMKKKTD</sequence>
<dbReference type="PATRIC" id="fig|1395513.3.peg.170"/>
<evidence type="ECO:0008006" key="4">
    <source>
        <dbReference type="Google" id="ProtNLM"/>
    </source>
</evidence>
<accession>V6J1K1</accession>
<reference evidence="2 3" key="1">
    <citation type="journal article" date="2013" name="Genome Announc.">
        <title>Genome Sequence of Sporolactobacillus laevolacticus DSM442, an Efficient Polymer-Grade D-Lactate Producer from Agricultural Waste Cottonseed as a Nitrogen Source.</title>
        <authorList>
            <person name="Wang H."/>
            <person name="Wang L."/>
            <person name="Ju J."/>
            <person name="Yu B."/>
            <person name="Ma Y."/>
        </authorList>
    </citation>
    <scope>NUCLEOTIDE SEQUENCE [LARGE SCALE GENOMIC DNA]</scope>
    <source>
        <strain evidence="2 3">DSM 442</strain>
    </source>
</reference>
<organism evidence="2 3">
    <name type="scientific">Sporolactobacillus laevolacticus DSM 442</name>
    <dbReference type="NCBI Taxonomy" id="1395513"/>
    <lineage>
        <taxon>Bacteria</taxon>
        <taxon>Bacillati</taxon>
        <taxon>Bacillota</taxon>
        <taxon>Bacilli</taxon>
        <taxon>Bacillales</taxon>
        <taxon>Sporolactobacillaceae</taxon>
        <taxon>Sporolactobacillus</taxon>
    </lineage>
</organism>
<keyword evidence="1" id="KW-1133">Transmembrane helix</keyword>
<name>V6J1K1_9BACL</name>
<dbReference type="eggNOG" id="COG0561">
    <property type="taxonomic scope" value="Bacteria"/>
</dbReference>
<feature type="transmembrane region" description="Helical" evidence="1">
    <location>
        <begin position="88"/>
        <end position="109"/>
    </location>
</feature>
<dbReference type="NCBIfam" id="TIGR02876">
    <property type="entry name" value="spore_yqfD"/>
    <property type="match status" value="1"/>
</dbReference>
<gene>
    <name evidence="2" type="ORF">P343_00860</name>
</gene>
<evidence type="ECO:0000256" key="1">
    <source>
        <dbReference type="SAM" id="Phobius"/>
    </source>
</evidence>
<dbReference type="OrthoDB" id="1640349at2"/>
<dbReference type="InterPro" id="IPR010690">
    <property type="entry name" value="YqfD"/>
</dbReference>
<keyword evidence="1" id="KW-0472">Membrane</keyword>
<dbReference type="Proteomes" id="UP000018296">
    <property type="component" value="Unassembled WGS sequence"/>
</dbReference>
<proteinExistence type="predicted"/>
<keyword evidence="3" id="KW-1185">Reference proteome</keyword>
<dbReference type="EMBL" id="AWTC01000001">
    <property type="protein sequence ID" value="EST13670.1"/>
    <property type="molecule type" value="Genomic_DNA"/>
</dbReference>
<dbReference type="RefSeq" id="WP_023508492.1">
    <property type="nucleotide sequence ID" value="NZ_AWTC01000001.1"/>
</dbReference>